<comment type="cofactor">
    <cofactor evidence="2">
        <name>Zn(2+)</name>
        <dbReference type="ChEBI" id="CHEBI:29105"/>
    </cofactor>
</comment>
<keyword evidence="10" id="KW-0862">Zinc</keyword>
<dbReference type="STRING" id="174720.A0A0N5BRV3"/>
<feature type="region of interest" description="Disordered" evidence="11">
    <location>
        <begin position="1"/>
        <end position="29"/>
    </location>
</feature>
<dbReference type="GO" id="GO:0005739">
    <property type="term" value="C:mitochondrion"/>
    <property type="evidence" value="ECO:0007669"/>
    <property type="project" value="TreeGrafter"/>
</dbReference>
<protein>
    <recommendedName>
        <fullName evidence="4">ribonuclease Z</fullName>
        <ecNumber evidence="4">3.1.26.11</ecNumber>
    </recommendedName>
</protein>
<dbReference type="SUPFAM" id="SSF56281">
    <property type="entry name" value="Metallo-hydrolase/oxidoreductase"/>
    <property type="match status" value="2"/>
</dbReference>
<keyword evidence="6" id="KW-0540">Nuclease</keyword>
<keyword evidence="9" id="KW-0378">Hydrolase</keyword>
<feature type="compositionally biased region" description="Polar residues" evidence="11">
    <location>
        <begin position="35"/>
        <end position="46"/>
    </location>
</feature>
<reference evidence="13" key="1">
    <citation type="submission" date="2017-02" db="UniProtKB">
        <authorList>
            <consortium name="WormBaseParasite"/>
        </authorList>
    </citation>
    <scope>IDENTIFICATION</scope>
</reference>
<dbReference type="InterPro" id="IPR036866">
    <property type="entry name" value="RibonucZ/Hydroxyglut_hydro"/>
</dbReference>
<dbReference type="Pfam" id="PF23023">
    <property type="entry name" value="Anti-Pycsar_Apyc1"/>
    <property type="match status" value="1"/>
</dbReference>
<dbReference type="PANTHER" id="PTHR12553:SF49">
    <property type="entry name" value="ZINC PHOSPHODIESTERASE ELAC PROTEIN 2"/>
    <property type="match status" value="1"/>
</dbReference>
<dbReference type="CDD" id="cd07718">
    <property type="entry name" value="RNaseZ_ELAC1_ELAC2-C-term-like_MBL-fold"/>
    <property type="match status" value="1"/>
</dbReference>
<dbReference type="GO" id="GO:0046872">
    <property type="term" value="F:metal ion binding"/>
    <property type="evidence" value="ECO:0007669"/>
    <property type="project" value="UniProtKB-KW"/>
</dbReference>
<evidence type="ECO:0000256" key="3">
    <source>
        <dbReference type="ARBA" id="ARBA00007823"/>
    </source>
</evidence>
<organism evidence="12 13">
    <name type="scientific">Strongyloides papillosus</name>
    <name type="common">Intestinal threadworm</name>
    <dbReference type="NCBI Taxonomy" id="174720"/>
    <lineage>
        <taxon>Eukaryota</taxon>
        <taxon>Metazoa</taxon>
        <taxon>Ecdysozoa</taxon>
        <taxon>Nematoda</taxon>
        <taxon>Chromadorea</taxon>
        <taxon>Rhabditida</taxon>
        <taxon>Tylenchina</taxon>
        <taxon>Panagrolaimomorpha</taxon>
        <taxon>Strongyloidoidea</taxon>
        <taxon>Strongyloididae</taxon>
        <taxon>Strongyloides</taxon>
    </lineage>
</organism>
<keyword evidence="5" id="KW-0819">tRNA processing</keyword>
<accession>A0A0N5BRV3</accession>
<dbReference type="PANTHER" id="PTHR12553">
    <property type="entry name" value="ZINC PHOSPHODIESTERASE ELAC PROTEIN 2"/>
    <property type="match status" value="1"/>
</dbReference>
<name>A0A0N5BRV3_STREA</name>
<dbReference type="EC" id="3.1.26.11" evidence="4"/>
<evidence type="ECO:0000256" key="4">
    <source>
        <dbReference type="ARBA" id="ARBA00012477"/>
    </source>
</evidence>
<dbReference type="GO" id="GO:0042781">
    <property type="term" value="F:3'-tRNA processing endoribonuclease activity"/>
    <property type="evidence" value="ECO:0007669"/>
    <property type="project" value="UniProtKB-EC"/>
</dbReference>
<evidence type="ECO:0000313" key="13">
    <source>
        <dbReference type="WBParaSite" id="SPAL_0000859800.1"/>
    </source>
</evidence>
<dbReference type="WBParaSite" id="SPAL_0000859800.1">
    <property type="protein sequence ID" value="SPAL_0000859800.1"/>
    <property type="gene ID" value="SPAL_0000859800"/>
</dbReference>
<keyword evidence="12" id="KW-1185">Reference proteome</keyword>
<dbReference type="Proteomes" id="UP000046392">
    <property type="component" value="Unplaced"/>
</dbReference>
<evidence type="ECO:0000256" key="5">
    <source>
        <dbReference type="ARBA" id="ARBA00022694"/>
    </source>
</evidence>
<keyword evidence="8" id="KW-0255">Endonuclease</keyword>
<dbReference type="Gene3D" id="3.60.15.10">
    <property type="entry name" value="Ribonuclease Z/Hydroxyacylglutathione hydrolase-like"/>
    <property type="match status" value="2"/>
</dbReference>
<feature type="region of interest" description="Disordered" evidence="11">
    <location>
        <begin position="35"/>
        <end position="54"/>
    </location>
</feature>
<dbReference type="AlphaFoldDB" id="A0A0N5BRV3"/>
<evidence type="ECO:0000313" key="12">
    <source>
        <dbReference type="Proteomes" id="UP000046392"/>
    </source>
</evidence>
<evidence type="ECO:0000256" key="10">
    <source>
        <dbReference type="ARBA" id="ARBA00022833"/>
    </source>
</evidence>
<dbReference type="GO" id="GO:1990180">
    <property type="term" value="P:mitochondrial tRNA 3'-end processing"/>
    <property type="evidence" value="ECO:0007669"/>
    <property type="project" value="TreeGrafter"/>
</dbReference>
<comment type="similarity">
    <text evidence="3">Belongs to the RNase Z family.</text>
</comment>
<keyword evidence="7" id="KW-0479">Metal-binding</keyword>
<comment type="catalytic activity">
    <reaction evidence="1">
        <text>Endonucleolytic cleavage of RNA, removing extra 3' nucleotides from tRNA precursor, generating 3' termini of tRNAs. A 3'-hydroxy group is left at the tRNA terminus and a 5'-phosphoryl group is left at the trailer molecule.</text>
        <dbReference type="EC" id="3.1.26.11"/>
    </reaction>
</comment>
<sequence length="795" mass="91247">MPNENISSIKSKDNFYKNTTQKGNYGKVELEEKSNFSSKKLQNLEDTQSKEEAIKKTMDPPPSKIFLEILGNGSYNLSSSVVVRTERNVYLINVPEGLLRSSQHSRIKTTVIKDVFVTRFNINNIGGLPGFFITKEPIDNPDFKTRFHCVPNVLGFSNALRPISDENYGKTKASKSFVEIPPEKEKFKDEAFDIKYLPIINSNKSTGASYCFLFEGTLPQRKVDVNKLLESNIPSGPWLTKLKNGETVTLEDGRIIKPDDILFELDLTNDKTNLLILDVESIDEIESLRNSPHLLPYKNNKKNLHYVVHMVQEDVYKSNEYKRFMDEIYCNNAKNIIINGSASFYPTNSGIYHITQYNNLICPELYPLLHHCKDPISFTCDDDITREENYLTVKPFARFTMRGVPTSDDTMELSTCISSSNFIVPPNEKEKFNELLTEFKNECENDPLLKNGDIYPEITILGTSSAVPSKYRNVSSYLLRTSEKSLFLIDTGESTYSQLFNLYGPHQIDEILINIKACFMTHSHQDHINGLCNILFKRKEAFERKNIPYVPLVVTGPWSVKKYIITYHTFFTKLFDLIEFVPTGHKSDEVDISKLDTLTVNMEERIPSHLYNVKDWNLASIKAVPVKHVGFCNGYVFTDTNGRRFVFSGDTMPCELLIKEGENADFLIHEATFEDYHKDEASRKRHSTMEQAVTVGEKMCARYTLLTHFSARYHKVPPLPLYLDKKNVGIAFDFMTIKFNQWHLVPKLNKIFRLAYAIELFDVDSKVQQRVLAAGIEQIKRKIEEENAIPSKKIC</sequence>
<evidence type="ECO:0000256" key="8">
    <source>
        <dbReference type="ARBA" id="ARBA00022759"/>
    </source>
</evidence>
<proteinExistence type="inferred from homology"/>
<evidence type="ECO:0000256" key="7">
    <source>
        <dbReference type="ARBA" id="ARBA00022723"/>
    </source>
</evidence>
<evidence type="ECO:0000256" key="2">
    <source>
        <dbReference type="ARBA" id="ARBA00001947"/>
    </source>
</evidence>
<dbReference type="InterPro" id="IPR047151">
    <property type="entry name" value="RNZ2-like"/>
</dbReference>
<evidence type="ECO:0000256" key="1">
    <source>
        <dbReference type="ARBA" id="ARBA00000402"/>
    </source>
</evidence>
<evidence type="ECO:0000256" key="9">
    <source>
        <dbReference type="ARBA" id="ARBA00022801"/>
    </source>
</evidence>
<evidence type="ECO:0000256" key="11">
    <source>
        <dbReference type="SAM" id="MobiDB-lite"/>
    </source>
</evidence>
<evidence type="ECO:0000256" key="6">
    <source>
        <dbReference type="ARBA" id="ARBA00022722"/>
    </source>
</evidence>